<organism evidence="6 7">
    <name type="scientific">Fasciola hepatica</name>
    <name type="common">Liver fluke</name>
    <dbReference type="NCBI Taxonomy" id="6192"/>
    <lineage>
        <taxon>Eukaryota</taxon>
        <taxon>Metazoa</taxon>
        <taxon>Spiralia</taxon>
        <taxon>Lophotrochozoa</taxon>
        <taxon>Platyhelminthes</taxon>
        <taxon>Trematoda</taxon>
        <taxon>Digenea</taxon>
        <taxon>Plagiorchiida</taxon>
        <taxon>Echinostomata</taxon>
        <taxon>Echinostomatoidea</taxon>
        <taxon>Fasciolidae</taxon>
        <taxon>Fasciola</taxon>
    </lineage>
</organism>
<proteinExistence type="predicted"/>
<feature type="domain" description="Ig-like" evidence="5">
    <location>
        <begin position="1493"/>
        <end position="1584"/>
    </location>
</feature>
<dbReference type="GO" id="GO:0005886">
    <property type="term" value="C:plasma membrane"/>
    <property type="evidence" value="ECO:0007669"/>
    <property type="project" value="TreeGrafter"/>
</dbReference>
<feature type="compositionally biased region" description="Basic and acidic residues" evidence="4">
    <location>
        <begin position="605"/>
        <end position="614"/>
    </location>
</feature>
<sequence length="2282" mass="257664">MKPMNGHKGESQFVLDHVDIHWSQENVDEKIRSIKEWITGPGGKLLSSQTAKPYSFEEALALRKAHEQFEFKCMKALEDFASLCEYRKQNISIPELNQLDYMVQNYVDRLNKRTFFIVSCYTYFHLVEEVLENLQKRSKEVNTYKLGSIRHAIEEIEIGIGKCKTHINHIAHELDRLRVILTSTDQPYLDHLESGFDDTCKTLSERLQELRIRKLILKKHSKLLECEDNVYESIGWTEELIENIELLYQENCVGKNQVESDELLGKCLDIYKQAKTTYVYCNQLLETYTKLCETDKRKLPRNIHLSKNRLLRIWPRLETRIQEFRQRAEAAEDVYSRVDVLLSRVQEYLLEAARSPIAFDKVCGSPSVSESVPVPNETQREQLEAIQKQFREAKSLGVALVEKIPKGLIPDDPIFVGPAINEVGRLIRLKLYTLWLKIREYQYLVLGQNGPDQTTASELGLDTMYPVVRSRSTNSTFRRHESPFEIGAEFQVSPFYSSYTSGALRKKRSPLCRNENLFDPQYPGNCDSTGQVDTRESRARSAPSTPPYKEWGVSERPTSTTPMQEVDHLSFHSYQRREKLPTHKSGFRNLEASGEPNNITQFDRIPYDSEGETRRKIRTCSQESSAPNLVRPRSDESRDSLGATDRELHQNTEGDEGRTLIARREKIEPKPKGMEWKKETGFMPLKSSPMSVRMKDLYSDLEECRDRLYDLVNATCLSLSQSATNLAKLREENNFDWTAVVDAQDINRISLICEETAGMNATIPAQEKFVSSLLNEAENGESHDFQSMTADVKTLWKIYQEHLGTFYGFIELLDKGYGLLPRVGEFRTKQMELVNGKKQSLAALSNFQKDGEDLEREIAELMETERLYWCAEQIRGEMNVRPKLNWLIRLLKRERHKIKDLLDDLDLILANMRTDSSMETVDLGALLPLSPTMLDGTRGSMVLSGGRDYSQRAVHSASAGTLTRLMPDSRASTDRDRTPTPQFSTENAPPIPPRFSMSRASSSAVSGPPLSEPLGMEGRETPCRPDSRGLVTEPYAQLSWRFKQHLKNVVCHPGDEVSFFCSFVGPSSPSELDVRWTFRPILPVEGKLAYGHKEFIPVEQENVKEEQSLTHARLTLKYADAQRAGLYTVRVTNPTINTTMKSSATLQVTPQIVQNVDNVYAQLLRSETDLLAPVSLTVRYKGFITTPHVKWSYAGKPVDQKRWQIRTDLNESSIFSNSLHFCDQGAYECQIIDSQTGFEIRSVGALKLEPLRGPPSRSTLMIGESAATGFVREGQPLTIRCPLDPKICLSDCSIDWLHNGKVIYTFNPVRYSSKGNQTTGAKSHTDRGHQFQREQTVWRTYVSDGSCALITNSIHQADKGTYLCRIYSEGQVHESEGEVKIRSEWSFIQPLTQMSVRTGQPVTLSCQLRQSTDARCQSETESLHVQWFKNDELLNPYKCLRMGMQLHSMDGHLSLTIQRVSKIHAGLYRCEVSYETGIIFTQCDLEVNELVAPKVVSTEIEPSGPLYINQTARIIVTYTAEPVPELLWLKDGRPLSMDPEMCQAENLQNECSLVIYKVHAEDSGIYQLQITNEAGSTEARAVVRVMQSRPSVNEPLIEPVFHLPTGKSASHSYPNGVTNGNANTIFLLQPSNVGARSGESVYLICILKRLQKPIAVEWFHNDNRITPTKNIAYRLHSNQPTEQLYQLEIRNISRALGGSYKVRVVQLAQSSTEVNGSVLDEAECWVTVDDPTDLDHLQEKLPPESIDGGLIPTLMVKPGEPFELICHVTGSPTPAFCWMKDGMIIDPSKSDDLEVSLLESVYRLTVKQAKLRHSGEWTLVCYNAYGVTTTSSTVAVVFSNANLPSGRRASILSVPELVGDKGSMDLPPPPSLKETDGDLYTQRTDEPSESLRMRPSTPSLMEPPEFKSVFTDVACRIGETVQLHCVITGCPTPLVHWAINGKQGDKGDPRRRLLCNGDAYTLVIKHATLNDSGRYSLTAENIIGVATCSASLTVCVYPMSRPTSALSEPGLFTMSGDEQAVSSRIGRRERRSSGTQTPTNQRVAIIRSVSMSPFEMRTGDHSFLHSSHQSTCRNCSNVFDVIYDADPMEFSSRWQAPSMKRRRHTRSRSHRVQTGNNVLTRVRSEGSLVHRCPVCHTAMTPSSTPSEPRLGCVHSTRVTERIVRYDSVDRQSTPRGHSSEPAVSRRYQTDLHQRHSHPSECTVYDTVPTPVLRTRARRRPSQSAVNERQIPIRILSSTPVTKTRTHVVREYSMPVSPTKLDAPEVAESHFSVVESSDGEGSP</sequence>
<evidence type="ECO:0000256" key="2">
    <source>
        <dbReference type="ARBA" id="ARBA00023157"/>
    </source>
</evidence>
<feature type="region of interest" description="Disordered" evidence="4">
    <location>
        <begin position="578"/>
        <end position="659"/>
    </location>
</feature>
<keyword evidence="2" id="KW-1015">Disulfide bond</keyword>
<dbReference type="InterPro" id="IPR007110">
    <property type="entry name" value="Ig-like_dom"/>
</dbReference>
<feature type="region of interest" description="Disordered" evidence="4">
    <location>
        <begin position="522"/>
        <end position="562"/>
    </location>
</feature>
<feature type="domain" description="Ig-like" evidence="5">
    <location>
        <begin position="1743"/>
        <end position="1835"/>
    </location>
</feature>
<reference evidence="6" key="1">
    <citation type="submission" date="2019-03" db="EMBL/GenBank/DDBJ databases">
        <title>Improved annotation for the trematode Fasciola hepatica.</title>
        <authorList>
            <person name="Choi Y.-J."/>
            <person name="Martin J."/>
            <person name="Mitreva M."/>
        </authorList>
    </citation>
    <scope>NUCLEOTIDE SEQUENCE [LARGE SCALE GENOMIC DNA]</scope>
</reference>
<gene>
    <name evidence="6" type="ORF">D915_002535</name>
</gene>
<dbReference type="PANTHER" id="PTHR45080">
    <property type="entry name" value="CONTACTIN 5"/>
    <property type="match status" value="1"/>
</dbReference>
<feature type="compositionally biased region" description="Basic and acidic residues" evidence="4">
    <location>
        <begin position="1883"/>
        <end position="1892"/>
    </location>
</feature>
<dbReference type="InterPro" id="IPR050958">
    <property type="entry name" value="Cell_Adh-Cytoskel_Orgn"/>
</dbReference>
<dbReference type="PANTHER" id="PTHR45080:SF8">
    <property type="entry name" value="IG-LIKE DOMAIN-CONTAINING PROTEIN"/>
    <property type="match status" value="1"/>
</dbReference>
<dbReference type="GO" id="GO:0007156">
    <property type="term" value="P:homophilic cell adhesion via plasma membrane adhesion molecules"/>
    <property type="evidence" value="ECO:0007669"/>
    <property type="project" value="TreeGrafter"/>
</dbReference>
<feature type="compositionally biased region" description="Low complexity" evidence="4">
    <location>
        <begin position="994"/>
        <end position="1009"/>
    </location>
</feature>
<dbReference type="EMBL" id="JXXN02000706">
    <property type="protein sequence ID" value="THD26542.1"/>
    <property type="molecule type" value="Genomic_DNA"/>
</dbReference>
<dbReference type="GO" id="GO:0030424">
    <property type="term" value="C:axon"/>
    <property type="evidence" value="ECO:0007669"/>
    <property type="project" value="TreeGrafter"/>
</dbReference>
<dbReference type="SMART" id="SM00409">
    <property type="entry name" value="IG"/>
    <property type="match status" value="7"/>
</dbReference>
<dbReference type="InterPro" id="IPR013098">
    <property type="entry name" value="Ig_I-set"/>
</dbReference>
<name>A0A4E0S1K0_FASHE</name>
<feature type="domain" description="Ig-like" evidence="5">
    <location>
        <begin position="1150"/>
        <end position="1231"/>
    </location>
</feature>
<dbReference type="GO" id="GO:0008046">
    <property type="term" value="F:axon guidance receptor activity"/>
    <property type="evidence" value="ECO:0007669"/>
    <property type="project" value="TreeGrafter"/>
</dbReference>
<feature type="region of interest" description="Disordered" evidence="4">
    <location>
        <begin position="2017"/>
        <end position="2039"/>
    </location>
</feature>
<dbReference type="GO" id="GO:0043025">
    <property type="term" value="C:neuronal cell body"/>
    <property type="evidence" value="ECO:0007669"/>
    <property type="project" value="TreeGrafter"/>
</dbReference>
<accession>A0A4E0S1K0</accession>
<dbReference type="Gene3D" id="2.60.40.10">
    <property type="entry name" value="Immunoglobulins"/>
    <property type="match status" value="7"/>
</dbReference>
<evidence type="ECO:0000313" key="6">
    <source>
        <dbReference type="EMBL" id="THD26542.1"/>
    </source>
</evidence>
<feature type="compositionally biased region" description="Basic and acidic residues" evidence="4">
    <location>
        <begin position="1017"/>
        <end position="1027"/>
    </location>
</feature>
<evidence type="ECO:0000256" key="4">
    <source>
        <dbReference type="SAM" id="MobiDB-lite"/>
    </source>
</evidence>
<feature type="domain" description="Ig-like" evidence="5">
    <location>
        <begin position="1034"/>
        <end position="1147"/>
    </location>
</feature>
<comment type="caution">
    <text evidence="6">The sequence shown here is derived from an EMBL/GenBank/DDBJ whole genome shotgun (WGS) entry which is preliminary data.</text>
</comment>
<dbReference type="Proteomes" id="UP000230066">
    <property type="component" value="Unassembled WGS sequence"/>
</dbReference>
<dbReference type="GO" id="GO:0050808">
    <property type="term" value="P:synapse organization"/>
    <property type="evidence" value="ECO:0007669"/>
    <property type="project" value="TreeGrafter"/>
</dbReference>
<dbReference type="Pfam" id="PF07679">
    <property type="entry name" value="I-set"/>
    <property type="match status" value="5"/>
</dbReference>
<dbReference type="SUPFAM" id="SSF48726">
    <property type="entry name" value="Immunoglobulin"/>
    <property type="match status" value="7"/>
</dbReference>
<evidence type="ECO:0000256" key="1">
    <source>
        <dbReference type="ARBA" id="ARBA00022729"/>
    </source>
</evidence>
<dbReference type="InterPro" id="IPR003599">
    <property type="entry name" value="Ig_sub"/>
</dbReference>
<feature type="domain" description="Ig-like" evidence="5">
    <location>
        <begin position="1384"/>
        <end position="1486"/>
    </location>
</feature>
<evidence type="ECO:0000259" key="5">
    <source>
        <dbReference type="PROSITE" id="PS50835"/>
    </source>
</evidence>
<evidence type="ECO:0000256" key="3">
    <source>
        <dbReference type="ARBA" id="ARBA00023319"/>
    </source>
</evidence>
<feature type="region of interest" description="Disordered" evidence="4">
    <location>
        <begin position="2259"/>
        <end position="2282"/>
    </location>
</feature>
<keyword evidence="7" id="KW-1185">Reference proteome</keyword>
<evidence type="ECO:0000313" key="7">
    <source>
        <dbReference type="Proteomes" id="UP000230066"/>
    </source>
</evidence>
<dbReference type="InterPro" id="IPR013783">
    <property type="entry name" value="Ig-like_fold"/>
</dbReference>
<dbReference type="SMART" id="SM00408">
    <property type="entry name" value="IGc2"/>
    <property type="match status" value="5"/>
</dbReference>
<dbReference type="CDD" id="cd00096">
    <property type="entry name" value="Ig"/>
    <property type="match status" value="1"/>
</dbReference>
<feature type="compositionally biased region" description="Basic and acidic residues" evidence="4">
    <location>
        <begin position="632"/>
        <end position="659"/>
    </location>
</feature>
<dbReference type="InterPro" id="IPR003598">
    <property type="entry name" value="Ig_sub2"/>
</dbReference>
<feature type="region of interest" description="Disordered" evidence="4">
    <location>
        <begin position="954"/>
        <end position="1029"/>
    </location>
</feature>
<dbReference type="FunFam" id="2.60.40.10:FF:000032">
    <property type="entry name" value="palladin isoform X1"/>
    <property type="match status" value="1"/>
</dbReference>
<keyword evidence="3" id="KW-0393">Immunoglobulin domain</keyword>
<dbReference type="PROSITE" id="PS50835">
    <property type="entry name" value="IG_LIKE"/>
    <property type="match status" value="8"/>
</dbReference>
<feature type="region of interest" description="Disordered" evidence="4">
    <location>
        <begin position="2164"/>
        <end position="2207"/>
    </location>
</feature>
<dbReference type="InterPro" id="IPR036179">
    <property type="entry name" value="Ig-like_dom_sf"/>
</dbReference>
<feature type="domain" description="Ig-like" evidence="5">
    <location>
        <begin position="1614"/>
        <end position="1715"/>
    </location>
</feature>
<protein>
    <recommendedName>
        <fullName evidence="5">Ig-like domain-containing protein</fullName>
    </recommendedName>
</protein>
<feature type="domain" description="Ig-like" evidence="5">
    <location>
        <begin position="1255"/>
        <end position="1380"/>
    </location>
</feature>
<feature type="domain" description="Ig-like" evidence="5">
    <location>
        <begin position="1904"/>
        <end position="1993"/>
    </location>
</feature>
<keyword evidence="1" id="KW-0732">Signal</keyword>
<feature type="region of interest" description="Disordered" evidence="4">
    <location>
        <begin position="1859"/>
        <end position="1898"/>
    </location>
</feature>